<dbReference type="Proteomes" id="UP000198287">
    <property type="component" value="Unassembled WGS sequence"/>
</dbReference>
<feature type="region of interest" description="Disordered" evidence="5">
    <location>
        <begin position="197"/>
        <end position="271"/>
    </location>
</feature>
<dbReference type="GO" id="GO:0008270">
    <property type="term" value="F:zinc ion binding"/>
    <property type="evidence" value="ECO:0007669"/>
    <property type="project" value="UniProtKB-KW"/>
</dbReference>
<protein>
    <submittedName>
        <fullName evidence="7">Krueppel-like factor 3</fullName>
    </submittedName>
</protein>
<dbReference type="Pfam" id="PF00096">
    <property type="entry name" value="zf-C2H2"/>
    <property type="match status" value="3"/>
</dbReference>
<feature type="domain" description="C2H2-type" evidence="6">
    <location>
        <begin position="390"/>
        <end position="418"/>
    </location>
</feature>
<dbReference type="PROSITE" id="PS00028">
    <property type="entry name" value="ZINC_FINGER_C2H2_1"/>
    <property type="match status" value="3"/>
</dbReference>
<gene>
    <name evidence="7" type="ORF">Fcan01_05616</name>
</gene>
<feature type="compositionally biased region" description="Low complexity" evidence="5">
    <location>
        <begin position="216"/>
        <end position="234"/>
    </location>
</feature>
<organism evidence="7 8">
    <name type="scientific">Folsomia candida</name>
    <name type="common">Springtail</name>
    <dbReference type="NCBI Taxonomy" id="158441"/>
    <lineage>
        <taxon>Eukaryota</taxon>
        <taxon>Metazoa</taxon>
        <taxon>Ecdysozoa</taxon>
        <taxon>Arthropoda</taxon>
        <taxon>Hexapoda</taxon>
        <taxon>Collembola</taxon>
        <taxon>Entomobryomorpha</taxon>
        <taxon>Isotomoidea</taxon>
        <taxon>Isotomidae</taxon>
        <taxon>Proisotominae</taxon>
        <taxon>Folsomia</taxon>
    </lineage>
</organism>
<keyword evidence="8" id="KW-1185">Reference proteome</keyword>
<dbReference type="PANTHER" id="PTHR23235:SF156">
    <property type="entry name" value="KRUPPEL-LIKE FACTOR 18"/>
    <property type="match status" value="1"/>
</dbReference>
<feature type="domain" description="C2H2-type" evidence="6">
    <location>
        <begin position="330"/>
        <end position="359"/>
    </location>
</feature>
<feature type="region of interest" description="Disordered" evidence="5">
    <location>
        <begin position="106"/>
        <end position="170"/>
    </location>
</feature>
<evidence type="ECO:0000256" key="5">
    <source>
        <dbReference type="SAM" id="MobiDB-lite"/>
    </source>
</evidence>
<dbReference type="Gene3D" id="3.30.160.60">
    <property type="entry name" value="Classic Zinc Finger"/>
    <property type="match status" value="3"/>
</dbReference>
<evidence type="ECO:0000256" key="1">
    <source>
        <dbReference type="ARBA" id="ARBA00022723"/>
    </source>
</evidence>
<feature type="compositionally biased region" description="Polar residues" evidence="5">
    <location>
        <begin position="200"/>
        <end position="211"/>
    </location>
</feature>
<dbReference type="AlphaFoldDB" id="A0A226EPL7"/>
<evidence type="ECO:0000256" key="4">
    <source>
        <dbReference type="PROSITE-ProRule" id="PRU00042"/>
    </source>
</evidence>
<dbReference type="InterPro" id="IPR013087">
    <property type="entry name" value="Znf_C2H2_type"/>
</dbReference>
<dbReference type="STRING" id="158441.A0A226EPL7"/>
<dbReference type="PROSITE" id="PS50157">
    <property type="entry name" value="ZINC_FINGER_C2H2_2"/>
    <property type="match status" value="3"/>
</dbReference>
<dbReference type="SMART" id="SM00355">
    <property type="entry name" value="ZnF_C2H2"/>
    <property type="match status" value="3"/>
</dbReference>
<feature type="domain" description="C2H2-type" evidence="6">
    <location>
        <begin position="360"/>
        <end position="389"/>
    </location>
</feature>
<evidence type="ECO:0000313" key="8">
    <source>
        <dbReference type="Proteomes" id="UP000198287"/>
    </source>
</evidence>
<dbReference type="GO" id="GO:0000978">
    <property type="term" value="F:RNA polymerase II cis-regulatory region sequence-specific DNA binding"/>
    <property type="evidence" value="ECO:0007669"/>
    <property type="project" value="TreeGrafter"/>
</dbReference>
<evidence type="ECO:0000313" key="7">
    <source>
        <dbReference type="EMBL" id="OXA59562.1"/>
    </source>
</evidence>
<evidence type="ECO:0000256" key="3">
    <source>
        <dbReference type="ARBA" id="ARBA00022833"/>
    </source>
</evidence>
<reference evidence="7 8" key="1">
    <citation type="submission" date="2015-12" db="EMBL/GenBank/DDBJ databases">
        <title>The genome of Folsomia candida.</title>
        <authorList>
            <person name="Faddeeva A."/>
            <person name="Derks M.F."/>
            <person name="Anvar Y."/>
            <person name="Smit S."/>
            <person name="Van Straalen N."/>
            <person name="Roelofs D."/>
        </authorList>
    </citation>
    <scope>NUCLEOTIDE SEQUENCE [LARGE SCALE GENOMIC DNA]</scope>
    <source>
        <strain evidence="7 8">VU population</strain>
        <tissue evidence="7">Whole body</tissue>
    </source>
</reference>
<comment type="caution">
    <text evidence="7">The sequence shown here is derived from an EMBL/GenBank/DDBJ whole genome shotgun (WGS) entry which is preliminary data.</text>
</comment>
<evidence type="ECO:0000256" key="2">
    <source>
        <dbReference type="ARBA" id="ARBA00022771"/>
    </source>
</evidence>
<dbReference type="EMBL" id="LNIX01000002">
    <property type="protein sequence ID" value="OXA59562.1"/>
    <property type="molecule type" value="Genomic_DNA"/>
</dbReference>
<dbReference type="FunFam" id="3.30.160.60:FF:000007">
    <property type="entry name" value="Basic krueppel-like factor 3"/>
    <property type="match status" value="1"/>
</dbReference>
<name>A0A226EPL7_FOLCA</name>
<feature type="compositionally biased region" description="Acidic residues" evidence="5">
    <location>
        <begin position="123"/>
        <end position="143"/>
    </location>
</feature>
<dbReference type="PANTHER" id="PTHR23235">
    <property type="entry name" value="KRUEPPEL-LIKE TRANSCRIPTION FACTOR"/>
    <property type="match status" value="1"/>
</dbReference>
<dbReference type="SUPFAM" id="SSF57667">
    <property type="entry name" value="beta-beta-alpha zinc fingers"/>
    <property type="match status" value="2"/>
</dbReference>
<dbReference type="OrthoDB" id="4748970at2759"/>
<keyword evidence="1" id="KW-0479">Metal-binding</keyword>
<evidence type="ECO:0000259" key="6">
    <source>
        <dbReference type="PROSITE" id="PS50157"/>
    </source>
</evidence>
<keyword evidence="2 4" id="KW-0863">Zinc-finger</keyword>
<dbReference type="InterPro" id="IPR036236">
    <property type="entry name" value="Znf_C2H2_sf"/>
</dbReference>
<feature type="compositionally biased region" description="Basic and acidic residues" evidence="5">
    <location>
        <begin position="144"/>
        <end position="154"/>
    </location>
</feature>
<feature type="compositionally biased region" description="Basic and acidic residues" evidence="5">
    <location>
        <begin position="112"/>
        <end position="122"/>
    </location>
</feature>
<dbReference type="GO" id="GO:0000981">
    <property type="term" value="F:DNA-binding transcription factor activity, RNA polymerase II-specific"/>
    <property type="evidence" value="ECO:0007669"/>
    <property type="project" value="TreeGrafter"/>
</dbReference>
<accession>A0A226EPL7</accession>
<proteinExistence type="predicted"/>
<dbReference type="OMA" id="CKMVLKN"/>
<keyword evidence="3" id="KW-0862">Zinc</keyword>
<sequence length="430" mass="48569">MSCRPPQLYPNPRGRPNAQRSMTNNLQLLRAQLLAAQKTVDTICKQWVVASPSEADNADTELEVLISALKTAAAATDELDSKFSAKEAEIEQEAIIFKHEYMHEELEEEEDHGMTSHEQEIEHQEEDEVEEEEEDETQGENEEVGSREEGQRDEYQEEEEGEGTGEVGGVVEEEDEDSIDAMPLDVPDFSLISSILADGSDSNGSKSSRNPGSVVPMRNLNNRRLPNRRFLTNPSIIKTEYDGGGGDDDEHQGVGQGSVSHSSGPMRKMPRLLDPQGRVYVPPMIKTEPIHSGQYDHQDDEGLEHDIYGTDIGDIKDILMAGQKPGPKMYRCDYIGCDKSYIKSSHLVAHKRTHTGEKPYPCTWGGCTWKFERKDKLTRHLRTHTGEKPFTCQYCPSAFYRSDHLTKHVKRLHEMQPQKAQMVYYVNSMT</sequence>